<evidence type="ECO:0000313" key="2">
    <source>
        <dbReference type="Proteomes" id="UP000887565"/>
    </source>
</evidence>
<dbReference type="AlphaFoldDB" id="A0A915IF74"/>
<feature type="region of interest" description="Disordered" evidence="1">
    <location>
        <begin position="1"/>
        <end position="22"/>
    </location>
</feature>
<name>A0A915IF74_ROMCU</name>
<evidence type="ECO:0000313" key="3">
    <source>
        <dbReference type="WBParaSite" id="nRc.2.0.1.t12557-RA"/>
    </source>
</evidence>
<accession>A0A915IF74</accession>
<organism evidence="2 3">
    <name type="scientific">Romanomermis culicivorax</name>
    <name type="common">Nematode worm</name>
    <dbReference type="NCBI Taxonomy" id="13658"/>
    <lineage>
        <taxon>Eukaryota</taxon>
        <taxon>Metazoa</taxon>
        <taxon>Ecdysozoa</taxon>
        <taxon>Nematoda</taxon>
        <taxon>Enoplea</taxon>
        <taxon>Dorylaimia</taxon>
        <taxon>Mermithida</taxon>
        <taxon>Mermithoidea</taxon>
        <taxon>Mermithidae</taxon>
        <taxon>Romanomermis</taxon>
    </lineage>
</organism>
<keyword evidence="2" id="KW-1185">Reference proteome</keyword>
<proteinExistence type="predicted"/>
<sequence length="79" mass="9173">MSGKLNLLSSSDATGTGTGTMVPLHNMTANESYLRKRVYKFYSENIDKKNRLQFVMDYRRNVDRDLGEKQFLRVYDSNS</sequence>
<evidence type="ECO:0000256" key="1">
    <source>
        <dbReference type="SAM" id="MobiDB-lite"/>
    </source>
</evidence>
<protein>
    <submittedName>
        <fullName evidence="3">Uncharacterized protein</fullName>
    </submittedName>
</protein>
<reference evidence="3" key="1">
    <citation type="submission" date="2022-11" db="UniProtKB">
        <authorList>
            <consortium name="WormBaseParasite"/>
        </authorList>
    </citation>
    <scope>IDENTIFICATION</scope>
</reference>
<dbReference type="Proteomes" id="UP000887565">
    <property type="component" value="Unplaced"/>
</dbReference>
<dbReference type="WBParaSite" id="nRc.2.0.1.t12557-RA">
    <property type="protein sequence ID" value="nRc.2.0.1.t12557-RA"/>
    <property type="gene ID" value="nRc.2.0.1.g12557"/>
</dbReference>